<evidence type="ECO:0000313" key="3">
    <source>
        <dbReference type="Proteomes" id="UP000680706"/>
    </source>
</evidence>
<sequence length="108" mass="11751">MALPWGEARAEFQLVRAHVEAEIGRGVSKRRIFEALSKKGKITMSIQTFYKCAAKALNPKPNSPSGGAIAPPPQAEQERASPTNGPLLTSQPEGKSRFQMADDIPNYD</sequence>
<evidence type="ECO:0000313" key="2">
    <source>
        <dbReference type="EMBL" id="QUS59089.1"/>
    </source>
</evidence>
<keyword evidence="2" id="KW-0614">Plasmid</keyword>
<protein>
    <submittedName>
        <fullName evidence="2">Uncharacterized protein</fullName>
    </submittedName>
</protein>
<feature type="compositionally biased region" description="Polar residues" evidence="1">
    <location>
        <begin position="80"/>
        <end position="93"/>
    </location>
</feature>
<reference evidence="2 3" key="1">
    <citation type="journal article" date="2021" name="Angew. Chem. Int. Ed. Engl.">
        <title>A novel family of nonribosomal peptides modulate collective behavior in Pseudovibrio bacteria isolated from marine sponges.</title>
        <authorList>
            <person name="Ioca L.P."/>
            <person name="Dai Y."/>
            <person name="Kunakom S."/>
            <person name="Diaz-Espinosa J."/>
            <person name="Krunic A."/>
            <person name="Crnkovic C.M."/>
            <person name="Orjala J."/>
            <person name="Sanchez L.M."/>
            <person name="Ferreira A.G."/>
            <person name="Berlinck R.G.S."/>
            <person name="Eustaquio A.S."/>
        </authorList>
    </citation>
    <scope>NUCLEOTIDE SEQUENCE [LARGE SCALE GENOMIC DNA]</scope>
    <source>
        <strain evidence="2 3">Ab134</strain>
        <plasmid evidence="2 3">pAb134-03</plasmid>
    </source>
</reference>
<geneLocation type="plasmid" evidence="2 3">
    <name>pAb134-03</name>
</geneLocation>
<dbReference type="Proteomes" id="UP000680706">
    <property type="component" value="Plasmid pAb134-03"/>
</dbReference>
<evidence type="ECO:0000256" key="1">
    <source>
        <dbReference type="SAM" id="MobiDB-lite"/>
    </source>
</evidence>
<accession>A0ABX8AVJ5</accession>
<keyword evidence="3" id="KW-1185">Reference proteome</keyword>
<name>A0ABX8AVJ5_9HYPH</name>
<dbReference type="EMBL" id="CP074129">
    <property type="protein sequence ID" value="QUS59089.1"/>
    <property type="molecule type" value="Genomic_DNA"/>
</dbReference>
<gene>
    <name evidence="2" type="ORF">KGB56_26095</name>
</gene>
<organism evidence="2 3">
    <name type="scientific">Pseudovibrio brasiliensis</name>
    <dbReference type="NCBI Taxonomy" id="1898042"/>
    <lineage>
        <taxon>Bacteria</taxon>
        <taxon>Pseudomonadati</taxon>
        <taxon>Pseudomonadota</taxon>
        <taxon>Alphaproteobacteria</taxon>
        <taxon>Hyphomicrobiales</taxon>
        <taxon>Stappiaceae</taxon>
        <taxon>Pseudovibrio</taxon>
    </lineage>
</organism>
<feature type="region of interest" description="Disordered" evidence="1">
    <location>
        <begin position="60"/>
        <end position="108"/>
    </location>
</feature>
<proteinExistence type="predicted"/>